<keyword evidence="1" id="KW-0472">Membrane</keyword>
<dbReference type="EMBL" id="AP027370">
    <property type="protein sequence ID" value="BDY12705.1"/>
    <property type="molecule type" value="Genomic_DNA"/>
</dbReference>
<dbReference type="Proteomes" id="UP001321445">
    <property type="component" value="Chromosome"/>
</dbReference>
<reference evidence="2 3" key="1">
    <citation type="submission" date="2023-03" db="EMBL/GenBank/DDBJ databases">
        <title>Description of Hydrogenimonas sp. ISO32.</title>
        <authorList>
            <person name="Mino S."/>
            <person name="Fukazawa S."/>
            <person name="Sawabe T."/>
        </authorList>
    </citation>
    <scope>NUCLEOTIDE SEQUENCE [LARGE SCALE GENOMIC DNA]</scope>
    <source>
        <strain evidence="2 3">ISO32</strain>
    </source>
</reference>
<gene>
    <name evidence="2" type="ORF">HCR_10170</name>
</gene>
<sequence length="175" mass="20357">MRYSFIHPKPKPRIDPESRILAIFIVVTLLLILGFSTFILLKKRSMQHEIVSMQERTRQLQSHSARFKKEIARIEKLVRKYETISTNNTLLKESIQNLFDLVPDQITLTKAILDRNGLVLYGVTPSKDVYNYLLLAPLKSVFQRNVTTFYPLKNGWWRFVSVNEGSIETGSEVEE</sequence>
<evidence type="ECO:0000313" key="3">
    <source>
        <dbReference type="Proteomes" id="UP001321445"/>
    </source>
</evidence>
<protein>
    <recommendedName>
        <fullName evidence="4">Type IV pilus biogenesis protein PilN</fullName>
    </recommendedName>
</protein>
<keyword evidence="3" id="KW-1185">Reference proteome</keyword>
<organism evidence="2 3">
    <name type="scientific">Hydrogenimonas cancrithermarum</name>
    <dbReference type="NCBI Taxonomy" id="2993563"/>
    <lineage>
        <taxon>Bacteria</taxon>
        <taxon>Pseudomonadati</taxon>
        <taxon>Campylobacterota</taxon>
        <taxon>Epsilonproteobacteria</taxon>
        <taxon>Campylobacterales</taxon>
        <taxon>Hydrogenimonadaceae</taxon>
        <taxon>Hydrogenimonas</taxon>
    </lineage>
</organism>
<accession>A0ABM8FK63</accession>
<feature type="transmembrane region" description="Helical" evidence="1">
    <location>
        <begin position="20"/>
        <end position="41"/>
    </location>
</feature>
<keyword evidence="1" id="KW-0812">Transmembrane</keyword>
<evidence type="ECO:0000313" key="2">
    <source>
        <dbReference type="EMBL" id="BDY12705.1"/>
    </source>
</evidence>
<keyword evidence="1" id="KW-1133">Transmembrane helix</keyword>
<dbReference type="RefSeq" id="WP_286337887.1">
    <property type="nucleotide sequence ID" value="NZ_AP027370.1"/>
</dbReference>
<evidence type="ECO:0000256" key="1">
    <source>
        <dbReference type="SAM" id="Phobius"/>
    </source>
</evidence>
<proteinExistence type="predicted"/>
<name>A0ABM8FK63_9BACT</name>
<evidence type="ECO:0008006" key="4">
    <source>
        <dbReference type="Google" id="ProtNLM"/>
    </source>
</evidence>